<reference evidence="1" key="1">
    <citation type="submission" date="2016-12" db="EMBL/GenBank/DDBJ databases">
        <authorList>
            <person name="Moulin L."/>
        </authorList>
    </citation>
    <scope>NUCLEOTIDE SEQUENCE [LARGE SCALE GENOMIC DNA]</scope>
    <source>
        <strain evidence="1">STM 7183</strain>
    </source>
</reference>
<evidence type="ECO:0000313" key="2">
    <source>
        <dbReference type="Proteomes" id="UP000195569"/>
    </source>
</evidence>
<keyword evidence="2" id="KW-1185">Reference proteome</keyword>
<protein>
    <submittedName>
        <fullName evidence="1">Uncharacterized protein</fullName>
    </submittedName>
</protein>
<gene>
    <name evidence="1" type="ORF">BN2476_380017</name>
</gene>
<dbReference type="EMBL" id="CYGY02000038">
    <property type="protein sequence ID" value="SIT44084.1"/>
    <property type="molecule type" value="Genomic_DNA"/>
</dbReference>
<sequence length="60" mass="6890">MTLDFLARLGWRFKQRLTEPPLTSRSAGGILFSEADHINYGLYSNCNYSNYILFAGRVLM</sequence>
<evidence type="ECO:0000313" key="1">
    <source>
        <dbReference type="EMBL" id="SIT44084.1"/>
    </source>
</evidence>
<accession>A0A1N7S9L8</accession>
<comment type="caution">
    <text evidence="1">The sequence shown here is derived from an EMBL/GenBank/DDBJ whole genome shotgun (WGS) entry which is preliminary data.</text>
</comment>
<dbReference type="Proteomes" id="UP000195569">
    <property type="component" value="Unassembled WGS sequence"/>
</dbReference>
<proteinExistence type="predicted"/>
<name>A0A1N7S9L8_9BURK</name>
<dbReference type="AlphaFoldDB" id="A0A1N7S9L8"/>
<organism evidence="1 2">
    <name type="scientific">Paraburkholderia piptadeniae</name>
    <dbReference type="NCBI Taxonomy" id="1701573"/>
    <lineage>
        <taxon>Bacteria</taxon>
        <taxon>Pseudomonadati</taxon>
        <taxon>Pseudomonadota</taxon>
        <taxon>Betaproteobacteria</taxon>
        <taxon>Burkholderiales</taxon>
        <taxon>Burkholderiaceae</taxon>
        <taxon>Paraburkholderia</taxon>
    </lineage>
</organism>